<comment type="caution">
    <text evidence="5">The sequence shown here is derived from an EMBL/GenBank/DDBJ whole genome shotgun (WGS) entry which is preliminary data.</text>
</comment>
<dbReference type="Gene3D" id="1.10.45.10">
    <property type="entry name" value="Vanillyl-alcohol Oxidase, Chain A, domain 4"/>
    <property type="match status" value="1"/>
</dbReference>
<evidence type="ECO:0000313" key="5">
    <source>
        <dbReference type="EMBL" id="MDA2804433.1"/>
    </source>
</evidence>
<dbReference type="InterPro" id="IPR016169">
    <property type="entry name" value="FAD-bd_PCMH_sub2"/>
</dbReference>
<evidence type="ECO:0000256" key="2">
    <source>
        <dbReference type="ARBA" id="ARBA00022630"/>
    </source>
</evidence>
<dbReference type="InterPro" id="IPR006094">
    <property type="entry name" value="Oxid_FAD_bind_N"/>
</dbReference>
<dbReference type="InterPro" id="IPR016166">
    <property type="entry name" value="FAD-bd_PCMH"/>
</dbReference>
<keyword evidence="6" id="KW-1185">Reference proteome</keyword>
<name>A0ABT4TI99_9ACTN</name>
<sequence length="530" mass="55250">MSWYAWGDPDRAAPLDPNVRALIAQTLGAELRDLPPAPEDTVRLPDPALPGPARADLVAAVGGDAGRVRDDRAARLHHGAGKSTPDLLRMRAGRDVRAPDAVVLPAAHEEVEAVLAACSRHRVAVVPFGGGTSVVGGVDPLRGPFSAVVALDLREMDRLVRLDPESGTAVLQAGLRTPEAEELLGAHGYTLGHLPQSYEYATIGGYAATRSSGQASSGYGRFDAMVLALKAATPRGTLEAGRAPASAAGPDLRQLLLGSEGAFGVITEVTVRVRPLPAAHLDEAWAFPSFTEGAAALRALARSPLRPTTARLSDETETFVNAALSGKEAAPGCLAVVGFDGAEDDVEARRAACARALAEAGGTPLGPEPVADWRGSRFHAPYLRDTLLSAGVLAETLETAATWADLLPLYRSVSGAVSQALKGPEGDAVVLCHISHTYPEGASLYFTVVTAAGDDPLTRWERAKRAAGDAIADGGGTISHHHAVGTDHLPWMEKEIGPLGAEVLRAVKDRLDPEGVMNPGKLIPPPSPRA</sequence>
<dbReference type="Gene3D" id="3.30.70.3450">
    <property type="match status" value="1"/>
</dbReference>
<dbReference type="PANTHER" id="PTHR46568">
    <property type="entry name" value="ALKYLDIHYDROXYACETONEPHOSPHATE SYNTHASE, PEROXISOMAL"/>
    <property type="match status" value="1"/>
</dbReference>
<dbReference type="Pfam" id="PF01565">
    <property type="entry name" value="FAD_binding_4"/>
    <property type="match status" value="1"/>
</dbReference>
<dbReference type="InterPro" id="IPR036318">
    <property type="entry name" value="FAD-bd_PCMH-like_sf"/>
</dbReference>
<gene>
    <name evidence="5" type="ORF">O4U47_07905</name>
</gene>
<keyword evidence="3" id="KW-0274">FAD</keyword>
<dbReference type="InterPro" id="IPR004113">
    <property type="entry name" value="FAD-bd_oxidored_4_C"/>
</dbReference>
<dbReference type="Gene3D" id="3.30.465.10">
    <property type="match status" value="1"/>
</dbReference>
<dbReference type="InterPro" id="IPR016171">
    <property type="entry name" value="Vanillyl_alc_oxidase_C-sub2"/>
</dbReference>
<dbReference type="RefSeq" id="WP_270677098.1">
    <property type="nucleotide sequence ID" value="NZ_JAQFWP010000011.1"/>
</dbReference>
<dbReference type="SUPFAM" id="SSF56176">
    <property type="entry name" value="FAD-binding/transporter-associated domain-like"/>
    <property type="match status" value="1"/>
</dbReference>
<dbReference type="Gene3D" id="3.30.300.330">
    <property type="match status" value="1"/>
</dbReference>
<reference evidence="5" key="1">
    <citation type="submission" date="2023-01" db="EMBL/GenBank/DDBJ databases">
        <title>Draft genome sequence of Nocardiopsis sp. LSu2-4 isolated from halophytes.</title>
        <authorList>
            <person name="Duangmal K."/>
            <person name="Chantavorakit T."/>
        </authorList>
    </citation>
    <scope>NUCLEOTIDE SEQUENCE</scope>
    <source>
        <strain evidence="5">LSu2-4</strain>
    </source>
</reference>
<dbReference type="EMBL" id="JAQFWP010000011">
    <property type="protein sequence ID" value="MDA2804433.1"/>
    <property type="molecule type" value="Genomic_DNA"/>
</dbReference>
<accession>A0ABT4TI99</accession>
<dbReference type="InterPro" id="IPR025650">
    <property type="entry name" value="Alkyl-DHAP_Synthase"/>
</dbReference>
<keyword evidence="2" id="KW-0285">Flavoprotein</keyword>
<evidence type="ECO:0000256" key="3">
    <source>
        <dbReference type="ARBA" id="ARBA00022827"/>
    </source>
</evidence>
<evidence type="ECO:0000259" key="4">
    <source>
        <dbReference type="PROSITE" id="PS51387"/>
    </source>
</evidence>
<dbReference type="InterPro" id="IPR016164">
    <property type="entry name" value="FAD-linked_Oxase-like_C"/>
</dbReference>
<dbReference type="PROSITE" id="PS51387">
    <property type="entry name" value="FAD_PCMH"/>
    <property type="match status" value="1"/>
</dbReference>
<comment type="similarity">
    <text evidence="1">Belongs to the FAD-binding oxidoreductase/transferase type 4 family.</text>
</comment>
<feature type="domain" description="FAD-binding PCMH-type" evidence="4">
    <location>
        <begin position="95"/>
        <end position="276"/>
    </location>
</feature>
<dbReference type="Proteomes" id="UP001165685">
    <property type="component" value="Unassembled WGS sequence"/>
</dbReference>
<evidence type="ECO:0000313" key="6">
    <source>
        <dbReference type="Proteomes" id="UP001165685"/>
    </source>
</evidence>
<dbReference type="PANTHER" id="PTHR46568:SF1">
    <property type="entry name" value="ALKYLDIHYDROXYACETONEPHOSPHATE SYNTHASE, PEROXISOMAL"/>
    <property type="match status" value="1"/>
</dbReference>
<protein>
    <submittedName>
        <fullName evidence="5">FAD-binding oxidoreductase</fullName>
    </submittedName>
</protein>
<dbReference type="Pfam" id="PF02913">
    <property type="entry name" value="FAD-oxidase_C"/>
    <property type="match status" value="1"/>
</dbReference>
<proteinExistence type="inferred from homology"/>
<evidence type="ECO:0000256" key="1">
    <source>
        <dbReference type="ARBA" id="ARBA00008000"/>
    </source>
</evidence>
<organism evidence="5 6">
    <name type="scientific">Nocardiopsis suaedae</name>
    <dbReference type="NCBI Taxonomy" id="3018444"/>
    <lineage>
        <taxon>Bacteria</taxon>
        <taxon>Bacillati</taxon>
        <taxon>Actinomycetota</taxon>
        <taxon>Actinomycetes</taxon>
        <taxon>Streptosporangiales</taxon>
        <taxon>Nocardiopsidaceae</taxon>
        <taxon>Nocardiopsis</taxon>
    </lineage>
</organism>
<dbReference type="SUPFAM" id="SSF55103">
    <property type="entry name" value="FAD-linked oxidases, C-terminal domain"/>
    <property type="match status" value="1"/>
</dbReference>